<comment type="subunit">
    <text evidence="6">Component of the Mediator complex.</text>
</comment>
<dbReference type="InterPro" id="IPR021384">
    <property type="entry name" value="Mediator_Med21"/>
</dbReference>
<evidence type="ECO:0000256" key="3">
    <source>
        <dbReference type="ARBA" id="ARBA00023159"/>
    </source>
</evidence>
<evidence type="ECO:0000256" key="6">
    <source>
        <dbReference type="RuleBase" id="RU366036"/>
    </source>
</evidence>
<keyword evidence="2 6" id="KW-0805">Transcription regulation</keyword>
<comment type="subcellular location">
    <subcellularLocation>
        <location evidence="1 6">Nucleus</location>
    </subcellularLocation>
</comment>
<dbReference type="AlphaFoldDB" id="A0A150G4S9"/>
<dbReference type="EMBL" id="LSYV01000062">
    <property type="protein sequence ID" value="KXZ44828.1"/>
    <property type="molecule type" value="Genomic_DNA"/>
</dbReference>
<proteinExistence type="inferred from homology"/>
<sequence>MRRFKDINTLIDKLPDLAESPEQQDARIEALLKEHHALRQELGIVMQEAEQKLEEVHGCYDVLAQHSLAQAGKLGGGRP</sequence>
<evidence type="ECO:0000256" key="2">
    <source>
        <dbReference type="ARBA" id="ARBA00023015"/>
    </source>
</evidence>
<reference evidence="8" key="1">
    <citation type="journal article" date="2016" name="Nat. Commun.">
        <title>The Gonium pectorale genome demonstrates co-option of cell cycle regulation during the evolution of multicellularity.</title>
        <authorList>
            <person name="Hanschen E.R."/>
            <person name="Marriage T.N."/>
            <person name="Ferris P.J."/>
            <person name="Hamaji T."/>
            <person name="Toyoda A."/>
            <person name="Fujiyama A."/>
            <person name="Neme R."/>
            <person name="Noguchi H."/>
            <person name="Minakuchi Y."/>
            <person name="Suzuki M."/>
            <person name="Kawai-Toyooka H."/>
            <person name="Smith D.R."/>
            <person name="Sparks H."/>
            <person name="Anderson J."/>
            <person name="Bakaric R."/>
            <person name="Luria V."/>
            <person name="Karger A."/>
            <person name="Kirschner M.W."/>
            <person name="Durand P.M."/>
            <person name="Michod R.E."/>
            <person name="Nozaki H."/>
            <person name="Olson B.J."/>
        </authorList>
    </citation>
    <scope>NUCLEOTIDE SEQUENCE [LARGE SCALE GENOMIC DNA]</scope>
    <source>
        <strain evidence="8">NIES-2863</strain>
    </source>
</reference>
<evidence type="ECO:0000313" key="7">
    <source>
        <dbReference type="EMBL" id="KXZ44828.1"/>
    </source>
</evidence>
<evidence type="ECO:0000256" key="5">
    <source>
        <dbReference type="ARBA" id="ARBA00023242"/>
    </source>
</evidence>
<keyword evidence="3 6" id="KW-0010">Activator</keyword>
<comment type="function">
    <text evidence="6">Component of the Mediator complex, a coactivator involved in the regulated transcription of nearly all RNA polymerase II-dependent genes. Mediator functions as a bridge to convey information from gene-specific regulatory proteins to the basal RNA polymerase II transcription machinery. Mediator is recruited to promoters by direct interactions with regulatory proteins and serves as a scaffold for the assembly of a functional preinitiation complex with RNA polymerase II and the general transcription factors.</text>
</comment>
<dbReference type="OrthoDB" id="526653at2759"/>
<comment type="similarity">
    <text evidence="6">Belongs to the Mediator complex subunit 21 family.</text>
</comment>
<keyword evidence="5 6" id="KW-0539">Nucleus</keyword>
<accession>A0A150G4S9</accession>
<name>A0A150G4S9_GONPE</name>
<comment type="caution">
    <text evidence="7">The sequence shown here is derived from an EMBL/GenBank/DDBJ whole genome shotgun (WGS) entry which is preliminary data.</text>
</comment>
<keyword evidence="8" id="KW-1185">Reference proteome</keyword>
<dbReference type="GO" id="GO:0003712">
    <property type="term" value="F:transcription coregulator activity"/>
    <property type="evidence" value="ECO:0007669"/>
    <property type="project" value="TreeGrafter"/>
</dbReference>
<gene>
    <name evidence="7" type="ORF">GPECTOR_61g781</name>
</gene>
<protein>
    <recommendedName>
        <fullName evidence="6">Mediator of RNA polymerase II transcription subunit 21</fullName>
    </recommendedName>
</protein>
<evidence type="ECO:0000256" key="1">
    <source>
        <dbReference type="ARBA" id="ARBA00004123"/>
    </source>
</evidence>
<dbReference type="Pfam" id="PF11221">
    <property type="entry name" value="Med21"/>
    <property type="match status" value="1"/>
</dbReference>
<dbReference type="GO" id="GO:0006357">
    <property type="term" value="P:regulation of transcription by RNA polymerase II"/>
    <property type="evidence" value="ECO:0007669"/>
    <property type="project" value="TreeGrafter"/>
</dbReference>
<keyword evidence="4 6" id="KW-0804">Transcription</keyword>
<organism evidence="7 8">
    <name type="scientific">Gonium pectorale</name>
    <name type="common">Green alga</name>
    <dbReference type="NCBI Taxonomy" id="33097"/>
    <lineage>
        <taxon>Eukaryota</taxon>
        <taxon>Viridiplantae</taxon>
        <taxon>Chlorophyta</taxon>
        <taxon>core chlorophytes</taxon>
        <taxon>Chlorophyceae</taxon>
        <taxon>CS clade</taxon>
        <taxon>Chlamydomonadales</taxon>
        <taxon>Volvocaceae</taxon>
        <taxon>Gonium</taxon>
    </lineage>
</organism>
<dbReference type="InterPro" id="IPR037212">
    <property type="entry name" value="Med7/Med21-like"/>
</dbReference>
<dbReference type="SUPFAM" id="SSF140718">
    <property type="entry name" value="Mediator hinge subcomplex-like"/>
    <property type="match status" value="1"/>
</dbReference>
<dbReference type="Proteomes" id="UP000075714">
    <property type="component" value="Unassembled WGS sequence"/>
</dbReference>
<evidence type="ECO:0000313" key="8">
    <source>
        <dbReference type="Proteomes" id="UP000075714"/>
    </source>
</evidence>
<dbReference type="PANTHER" id="PTHR13381">
    <property type="entry name" value="RNA POLYMERASE II HOLOENZYME COMPONENT SRB7"/>
    <property type="match status" value="1"/>
</dbReference>
<dbReference type="GO" id="GO:0016592">
    <property type="term" value="C:mediator complex"/>
    <property type="evidence" value="ECO:0007669"/>
    <property type="project" value="UniProtKB-UniRule"/>
</dbReference>
<evidence type="ECO:0000256" key="4">
    <source>
        <dbReference type="ARBA" id="ARBA00023163"/>
    </source>
</evidence>
<dbReference type="PANTHER" id="PTHR13381:SF0">
    <property type="entry name" value="MEDIATOR OF RNA POLYMERASE II TRANSCRIPTION SUBUNIT 21"/>
    <property type="match status" value="1"/>
</dbReference>
<dbReference type="Gene3D" id="6.10.280.10">
    <property type="entry name" value="Mediator complex, subunit Med21"/>
    <property type="match status" value="1"/>
</dbReference>